<dbReference type="InterPro" id="IPR011989">
    <property type="entry name" value="ARM-like"/>
</dbReference>
<dbReference type="Gene3D" id="1.25.10.10">
    <property type="entry name" value="Leucine-rich Repeat Variant"/>
    <property type="match status" value="1"/>
</dbReference>
<evidence type="ECO:0000313" key="2">
    <source>
        <dbReference type="Proteomes" id="UP000663801"/>
    </source>
</evidence>
<dbReference type="InterPro" id="IPR016024">
    <property type="entry name" value="ARM-type_fold"/>
</dbReference>
<dbReference type="RefSeq" id="WP_205257607.1">
    <property type="nucleotide sequence ID" value="NZ_BAAAPV010000003.1"/>
</dbReference>
<dbReference type="Pfam" id="PF13646">
    <property type="entry name" value="HEAT_2"/>
    <property type="match status" value="1"/>
</dbReference>
<gene>
    <name evidence="1" type="ORF">JL107_13780</name>
</gene>
<dbReference type="EMBL" id="JAERWL010000010">
    <property type="protein sequence ID" value="MBM9477515.1"/>
    <property type="molecule type" value="Genomic_DNA"/>
</dbReference>
<comment type="caution">
    <text evidence="1">The sequence shown here is derived from an EMBL/GenBank/DDBJ whole genome shotgun (WGS) entry which is preliminary data.</text>
</comment>
<organism evidence="1 2">
    <name type="scientific">Nakamurella flavida</name>
    <dbReference type="NCBI Taxonomy" id="363630"/>
    <lineage>
        <taxon>Bacteria</taxon>
        <taxon>Bacillati</taxon>
        <taxon>Actinomycetota</taxon>
        <taxon>Actinomycetes</taxon>
        <taxon>Nakamurellales</taxon>
        <taxon>Nakamurellaceae</taxon>
        <taxon>Nakamurella</taxon>
    </lineage>
</organism>
<reference evidence="1" key="1">
    <citation type="submission" date="2021-01" db="EMBL/GenBank/DDBJ databases">
        <title>KCTC 19127 draft genome.</title>
        <authorList>
            <person name="An D."/>
        </authorList>
    </citation>
    <scope>NUCLEOTIDE SEQUENCE</scope>
    <source>
        <strain evidence="1">KCTC 19127</strain>
    </source>
</reference>
<protein>
    <submittedName>
        <fullName evidence="1">HEAT repeat domain-containing protein</fullName>
    </submittedName>
</protein>
<dbReference type="AlphaFoldDB" id="A0A938YGZ8"/>
<dbReference type="Proteomes" id="UP000663801">
    <property type="component" value="Unassembled WGS sequence"/>
</dbReference>
<keyword evidence="2" id="KW-1185">Reference proteome</keyword>
<proteinExistence type="predicted"/>
<sequence>MEDSTAAWKLRTALTAAEPSARLQAAMAAGTRPDPGYVEVLVERCAVEPDFSVREILTWALIRHDPELTIDPLLVELRSETPQARSQALHTLSKIGDQRAWPAITPALLADAHDDVARAAWRTAAGLVPAEQRVALAETLTAQLGRGERDVQLSLCRAFATLGEVALPALRRSRTDPHPAVRAHAIAAERLIRDPEEPPFAFLDTEQS</sequence>
<accession>A0A938YGZ8</accession>
<name>A0A938YGZ8_9ACTN</name>
<dbReference type="SUPFAM" id="SSF48371">
    <property type="entry name" value="ARM repeat"/>
    <property type="match status" value="1"/>
</dbReference>
<evidence type="ECO:0000313" key="1">
    <source>
        <dbReference type="EMBL" id="MBM9477515.1"/>
    </source>
</evidence>